<dbReference type="Pfam" id="PF14299">
    <property type="entry name" value="PP2"/>
    <property type="match status" value="1"/>
</dbReference>
<dbReference type="GeneID" id="111435984"/>
<dbReference type="InterPro" id="IPR036047">
    <property type="entry name" value="F-box-like_dom_sf"/>
</dbReference>
<protein>
    <submittedName>
        <fullName evidence="3">F-box protein PP2-B10-like</fullName>
    </submittedName>
</protein>
<dbReference type="Pfam" id="PF12937">
    <property type="entry name" value="F-box-like"/>
    <property type="match status" value="1"/>
</dbReference>
<dbReference type="CDD" id="cd22162">
    <property type="entry name" value="F-box_AtSKIP3-like"/>
    <property type="match status" value="1"/>
</dbReference>
<dbReference type="PANTHER" id="PTHR32278">
    <property type="entry name" value="F-BOX DOMAIN-CONTAINING PROTEIN"/>
    <property type="match status" value="1"/>
</dbReference>
<dbReference type="InterPro" id="IPR001810">
    <property type="entry name" value="F-box_dom"/>
</dbReference>
<evidence type="ECO:0000313" key="3">
    <source>
        <dbReference type="RefSeq" id="XP_022929404.1"/>
    </source>
</evidence>
<feature type="domain" description="F-box" evidence="1">
    <location>
        <begin position="9"/>
        <end position="55"/>
    </location>
</feature>
<reference evidence="3" key="1">
    <citation type="submission" date="2025-08" db="UniProtKB">
        <authorList>
            <consortium name="RefSeq"/>
        </authorList>
    </citation>
    <scope>IDENTIFICATION</scope>
    <source>
        <tissue evidence="3">Young leaves</tissue>
    </source>
</reference>
<sequence>MEEEESEGIIYLSSMPEGVVANILSLTTPSDACRSSAVSGTFHAAAQSDILWNNFLPIDWESLVSRRKTSDLNFDPISSSKKEIFFSLCDCPLLIDDGNKSFSLDKWSGKKCIMLGARDLKIIWTDTPDYWTWISHPESRFGEVAVLLQAWWVELRGKISCKMLSAATTYAAYFVFKMNERYYGFDIVPADAKVGIVGGECCTISVGLDPYLDNSQRKRQRLVWMGSNAPGHRQRLRWMGSKTHTPGINMSRMALPKERHDGWFEIEMGEFHNNGGDDEVEMVLKEVNCNYSKCGLIVQGIEIRPKNSVLHR</sequence>
<proteinExistence type="predicted"/>
<dbReference type="KEGG" id="cmos:111435984"/>
<dbReference type="Proteomes" id="UP000504609">
    <property type="component" value="Unplaced"/>
</dbReference>
<keyword evidence="2" id="KW-1185">Reference proteome</keyword>
<evidence type="ECO:0000259" key="1">
    <source>
        <dbReference type="PROSITE" id="PS50181"/>
    </source>
</evidence>
<dbReference type="AlphaFoldDB" id="A0A6J1ENM7"/>
<accession>A0A6J1ENM7</accession>
<dbReference type="PANTHER" id="PTHR32278:SF143">
    <property type="entry name" value="F-BOX PROTEIN PP2-B1"/>
    <property type="match status" value="1"/>
</dbReference>
<dbReference type="RefSeq" id="XP_022929404.1">
    <property type="nucleotide sequence ID" value="XM_023073636.1"/>
</dbReference>
<name>A0A6J1ENM7_CUCMO</name>
<evidence type="ECO:0000313" key="2">
    <source>
        <dbReference type="Proteomes" id="UP000504609"/>
    </source>
</evidence>
<dbReference type="Gene3D" id="1.20.1280.50">
    <property type="match status" value="1"/>
</dbReference>
<dbReference type="SUPFAM" id="SSF81383">
    <property type="entry name" value="F-box domain"/>
    <property type="match status" value="1"/>
</dbReference>
<dbReference type="PROSITE" id="PS50181">
    <property type="entry name" value="FBOX"/>
    <property type="match status" value="1"/>
</dbReference>
<dbReference type="InterPro" id="IPR025886">
    <property type="entry name" value="PP2-like"/>
</dbReference>
<gene>
    <name evidence="3" type="primary">LOC111435984</name>
</gene>
<organism evidence="2 3">
    <name type="scientific">Cucurbita moschata</name>
    <name type="common">Winter crookneck squash</name>
    <name type="synonym">Cucurbita pepo var. moschata</name>
    <dbReference type="NCBI Taxonomy" id="3662"/>
    <lineage>
        <taxon>Eukaryota</taxon>
        <taxon>Viridiplantae</taxon>
        <taxon>Streptophyta</taxon>
        <taxon>Embryophyta</taxon>
        <taxon>Tracheophyta</taxon>
        <taxon>Spermatophyta</taxon>
        <taxon>Magnoliopsida</taxon>
        <taxon>eudicotyledons</taxon>
        <taxon>Gunneridae</taxon>
        <taxon>Pentapetalae</taxon>
        <taxon>rosids</taxon>
        <taxon>fabids</taxon>
        <taxon>Cucurbitales</taxon>
        <taxon>Cucurbitaceae</taxon>
        <taxon>Cucurbiteae</taxon>
        <taxon>Cucurbita</taxon>
    </lineage>
</organism>